<keyword evidence="5" id="KW-1185">Reference proteome</keyword>
<accession>A0ABR1TJ61</accession>
<sequence>MTQLQKAIVVQELGKPVALISNQPIPTPGPQQVQLKVTVAGLNPHDQKGRDFGLFTQGRLPTAVLGNDAVGTVTQLGPDVHGISVGDRIVTQGLLDLNGGNSDQLAFQEYAIADVSALAKIPDSVSDDEAATLPTNIIAPVVGLFHDLQIPAPWIEDDAQSKKTFDYAGSTVLIIGGGTNNGRFAVQLAKLAGIGKIVAVGGDEAELKGFGATHVLDRHGGHDAVLERIRTIVGDDLVYALDTVNAPADQHLGVNALSDSRKGLLARLLPTGAIDASKVTGAKKAGYEVLNVYGSSQANSELCTPFWERLPGYLSAGDIKPLGYVVKQGLDAGAVNEVLDAYRDGGRVVKTHFHI</sequence>
<protein>
    <recommendedName>
        <fullName evidence="3">Enoyl reductase (ER) domain-containing protein</fullName>
    </recommendedName>
</protein>
<keyword evidence="2" id="KW-0560">Oxidoreductase</keyword>
<dbReference type="Gene3D" id="3.90.180.10">
    <property type="entry name" value="Medium-chain alcohol dehydrogenases, catalytic domain"/>
    <property type="match status" value="1"/>
</dbReference>
<dbReference type="Proteomes" id="UP001446871">
    <property type="component" value="Unassembled WGS sequence"/>
</dbReference>
<name>A0ABR1TJ61_9PEZI</name>
<dbReference type="Gene3D" id="3.40.50.720">
    <property type="entry name" value="NAD(P)-binding Rossmann-like Domain"/>
    <property type="match status" value="1"/>
</dbReference>
<dbReference type="PANTHER" id="PTHR45348:SF2">
    <property type="entry name" value="ZINC-TYPE ALCOHOL DEHYDROGENASE-LIKE PROTEIN C2E1P3.01"/>
    <property type="match status" value="1"/>
</dbReference>
<evidence type="ECO:0000313" key="4">
    <source>
        <dbReference type="EMBL" id="KAK8045708.1"/>
    </source>
</evidence>
<evidence type="ECO:0000256" key="1">
    <source>
        <dbReference type="ARBA" id="ARBA00008072"/>
    </source>
</evidence>
<evidence type="ECO:0000256" key="2">
    <source>
        <dbReference type="ARBA" id="ARBA00023002"/>
    </source>
</evidence>
<dbReference type="InterPro" id="IPR011032">
    <property type="entry name" value="GroES-like_sf"/>
</dbReference>
<reference evidence="4 5" key="1">
    <citation type="submission" date="2023-01" db="EMBL/GenBank/DDBJ databases">
        <title>Analysis of 21 Apiospora genomes using comparative genomics revels a genus with tremendous synthesis potential of carbohydrate active enzymes and secondary metabolites.</title>
        <authorList>
            <person name="Sorensen T."/>
        </authorList>
    </citation>
    <scope>NUCLEOTIDE SEQUENCE [LARGE SCALE GENOMIC DNA]</scope>
    <source>
        <strain evidence="4 5">CBS 83171</strain>
    </source>
</reference>
<proteinExistence type="inferred from homology"/>
<organism evidence="4 5">
    <name type="scientific">Apiospora saccharicola</name>
    <dbReference type="NCBI Taxonomy" id="335842"/>
    <lineage>
        <taxon>Eukaryota</taxon>
        <taxon>Fungi</taxon>
        <taxon>Dikarya</taxon>
        <taxon>Ascomycota</taxon>
        <taxon>Pezizomycotina</taxon>
        <taxon>Sordariomycetes</taxon>
        <taxon>Xylariomycetidae</taxon>
        <taxon>Amphisphaeriales</taxon>
        <taxon>Apiosporaceae</taxon>
        <taxon>Apiospora</taxon>
    </lineage>
</organism>
<dbReference type="SUPFAM" id="SSF50129">
    <property type="entry name" value="GroES-like"/>
    <property type="match status" value="1"/>
</dbReference>
<feature type="domain" description="Enoyl reductase (ER)" evidence="3">
    <location>
        <begin position="11"/>
        <end position="349"/>
    </location>
</feature>
<dbReference type="InterPro" id="IPR013149">
    <property type="entry name" value="ADH-like_C"/>
</dbReference>
<dbReference type="InterPro" id="IPR020843">
    <property type="entry name" value="ER"/>
</dbReference>
<comment type="similarity">
    <text evidence="1">Belongs to the zinc-containing alcohol dehydrogenase family.</text>
</comment>
<comment type="caution">
    <text evidence="4">The sequence shown here is derived from an EMBL/GenBank/DDBJ whole genome shotgun (WGS) entry which is preliminary data.</text>
</comment>
<dbReference type="Pfam" id="PF08240">
    <property type="entry name" value="ADH_N"/>
    <property type="match status" value="1"/>
</dbReference>
<dbReference type="SUPFAM" id="SSF51735">
    <property type="entry name" value="NAD(P)-binding Rossmann-fold domains"/>
    <property type="match status" value="1"/>
</dbReference>
<evidence type="ECO:0000313" key="5">
    <source>
        <dbReference type="Proteomes" id="UP001446871"/>
    </source>
</evidence>
<dbReference type="SMART" id="SM00829">
    <property type="entry name" value="PKS_ER"/>
    <property type="match status" value="1"/>
</dbReference>
<dbReference type="PANTHER" id="PTHR45348">
    <property type="entry name" value="HYPOTHETICAL OXIDOREDUCTASE (EUROFUNG)"/>
    <property type="match status" value="1"/>
</dbReference>
<dbReference type="Pfam" id="PF00107">
    <property type="entry name" value="ADH_zinc_N"/>
    <property type="match status" value="1"/>
</dbReference>
<dbReference type="EMBL" id="JAQQWM010000009">
    <property type="protein sequence ID" value="KAK8045708.1"/>
    <property type="molecule type" value="Genomic_DNA"/>
</dbReference>
<dbReference type="InterPro" id="IPR036291">
    <property type="entry name" value="NAD(P)-bd_dom_sf"/>
</dbReference>
<evidence type="ECO:0000259" key="3">
    <source>
        <dbReference type="SMART" id="SM00829"/>
    </source>
</evidence>
<dbReference type="InterPro" id="IPR047122">
    <property type="entry name" value="Trans-enoyl_RdTase-like"/>
</dbReference>
<dbReference type="InterPro" id="IPR013154">
    <property type="entry name" value="ADH-like_N"/>
</dbReference>
<dbReference type="CDD" id="cd08249">
    <property type="entry name" value="enoyl_reductase_like"/>
    <property type="match status" value="1"/>
</dbReference>
<gene>
    <name evidence="4" type="ORF">PG996_013772</name>
</gene>